<feature type="domain" description="SLBB" evidence="16">
    <location>
        <begin position="178"/>
        <end position="252"/>
    </location>
</feature>
<comment type="subcellular location">
    <subcellularLocation>
        <location evidence="1">Cell outer membrane</location>
        <topology evidence="1">Multi-pass membrane protein</topology>
    </subcellularLocation>
</comment>
<keyword evidence="4" id="KW-1134">Transmembrane beta strand</keyword>
<comment type="similarity">
    <text evidence="2">Belongs to the BexD/CtrA/VexA family.</text>
</comment>
<keyword evidence="12" id="KW-0564">Palmitate</keyword>
<organism evidence="17 18">
    <name type="scientific">Roseovarius mucosus DSM 17069</name>
    <dbReference type="NCBI Taxonomy" id="1288298"/>
    <lineage>
        <taxon>Bacteria</taxon>
        <taxon>Pseudomonadati</taxon>
        <taxon>Pseudomonadota</taxon>
        <taxon>Alphaproteobacteria</taxon>
        <taxon>Rhodobacterales</taxon>
        <taxon>Roseobacteraceae</taxon>
        <taxon>Roseovarius</taxon>
    </lineage>
</organism>
<accession>A0A0A0HJG3</accession>
<evidence type="ECO:0000256" key="11">
    <source>
        <dbReference type="ARBA" id="ARBA00023136"/>
    </source>
</evidence>
<keyword evidence="11" id="KW-0472">Membrane</keyword>
<evidence type="ECO:0000256" key="6">
    <source>
        <dbReference type="ARBA" id="ARBA00022692"/>
    </source>
</evidence>
<keyword evidence="8" id="KW-0625">Polysaccharide transport</keyword>
<evidence type="ECO:0000256" key="7">
    <source>
        <dbReference type="ARBA" id="ARBA00022729"/>
    </source>
</evidence>
<evidence type="ECO:0000256" key="5">
    <source>
        <dbReference type="ARBA" id="ARBA00022597"/>
    </source>
</evidence>
<protein>
    <submittedName>
        <fullName evidence="17">Periplasmic protein involved in polysaccharide export</fullName>
    </submittedName>
</protein>
<evidence type="ECO:0000313" key="17">
    <source>
        <dbReference type="EMBL" id="KGM87086.1"/>
    </source>
</evidence>
<dbReference type="PANTHER" id="PTHR33619">
    <property type="entry name" value="POLYSACCHARIDE EXPORT PROTEIN GFCE-RELATED"/>
    <property type="match status" value="1"/>
</dbReference>
<evidence type="ECO:0000256" key="9">
    <source>
        <dbReference type="ARBA" id="ARBA00023065"/>
    </source>
</evidence>
<dbReference type="Pfam" id="PF22461">
    <property type="entry name" value="SLBB_2"/>
    <property type="match status" value="1"/>
</dbReference>
<dbReference type="HOGENOM" id="CLU_038343_4_0_5"/>
<keyword evidence="10" id="KW-0626">Porin</keyword>
<dbReference type="eggNOG" id="COG1596">
    <property type="taxonomic scope" value="Bacteria"/>
</dbReference>
<evidence type="ECO:0000256" key="3">
    <source>
        <dbReference type="ARBA" id="ARBA00022448"/>
    </source>
</evidence>
<evidence type="ECO:0000259" key="15">
    <source>
        <dbReference type="Pfam" id="PF02563"/>
    </source>
</evidence>
<dbReference type="InterPro" id="IPR003715">
    <property type="entry name" value="Poly_export_N"/>
</dbReference>
<evidence type="ECO:0000256" key="10">
    <source>
        <dbReference type="ARBA" id="ARBA00023114"/>
    </source>
</evidence>
<dbReference type="PANTHER" id="PTHR33619:SF3">
    <property type="entry name" value="POLYSACCHARIDE EXPORT PROTEIN GFCE-RELATED"/>
    <property type="match status" value="1"/>
</dbReference>
<keyword evidence="14" id="KW-0449">Lipoprotein</keyword>
<evidence type="ECO:0000256" key="8">
    <source>
        <dbReference type="ARBA" id="ARBA00023047"/>
    </source>
</evidence>
<comment type="caution">
    <text evidence="17">The sequence shown here is derived from an EMBL/GenBank/DDBJ whole genome shotgun (WGS) entry which is preliminary data.</text>
</comment>
<keyword evidence="3" id="KW-0813">Transport</keyword>
<gene>
    <name evidence="17" type="ORF">rosmuc_03389</name>
</gene>
<proteinExistence type="inferred from homology"/>
<evidence type="ECO:0000256" key="1">
    <source>
        <dbReference type="ARBA" id="ARBA00004571"/>
    </source>
</evidence>
<dbReference type="InterPro" id="IPR054765">
    <property type="entry name" value="SLBB_dom"/>
</dbReference>
<keyword evidence="5" id="KW-0762">Sugar transport</keyword>
<keyword evidence="6" id="KW-0812">Transmembrane</keyword>
<feature type="domain" description="Polysaccharide export protein N-terminal" evidence="15">
    <location>
        <begin position="87"/>
        <end position="170"/>
    </location>
</feature>
<dbReference type="AlphaFoldDB" id="A0A0A0HJG3"/>
<dbReference type="Pfam" id="PF02563">
    <property type="entry name" value="Poly_export"/>
    <property type="match status" value="1"/>
</dbReference>
<dbReference type="Gene3D" id="3.10.560.10">
    <property type="entry name" value="Outer membrane lipoprotein wza domain like"/>
    <property type="match status" value="2"/>
</dbReference>
<evidence type="ECO:0000256" key="4">
    <source>
        <dbReference type="ARBA" id="ARBA00022452"/>
    </source>
</evidence>
<sequence>MPEEPGSRRVTRTIRIILGMMMFAAVAACSLPRGAALQSEVLAEKDNKAPTFQVVEVTRRSTPALALWPASGWKGSYHWLTASRGPDSSTIQTGDRLNVIVWDNQENSLLASEASRSTPVAGLTVSPSGTVFMPYIGEINLRGMTESEARATLQERMLEIAPSAQVQLTVEPGRNNAVDVVGGVAAPGNYPLESRNTRILSVLASAGGISPAMVNPLVILQRGGQVYETRAESLYAEPARNALVRGGDQIVVTEDDRTFNVLGAAGSQKVIAFEDEQVTAMEAVSMMGGLSAARADPKGLLVLREYERQHINPDKPGPEMRQVIFSLDFTNADGLFAARQFQINPGDTLLATESPVTRVQTILGLFGTVVGFASTANNVAN</sequence>
<dbReference type="Proteomes" id="UP000030021">
    <property type="component" value="Unassembled WGS sequence"/>
</dbReference>
<keyword evidence="13" id="KW-0998">Cell outer membrane</keyword>
<dbReference type="EMBL" id="AONH01000016">
    <property type="protein sequence ID" value="KGM87086.1"/>
    <property type="molecule type" value="Genomic_DNA"/>
</dbReference>
<dbReference type="Gene3D" id="3.30.1950.10">
    <property type="entry name" value="wza like domain"/>
    <property type="match status" value="1"/>
</dbReference>
<evidence type="ECO:0000259" key="16">
    <source>
        <dbReference type="Pfam" id="PF22461"/>
    </source>
</evidence>
<evidence type="ECO:0000256" key="13">
    <source>
        <dbReference type="ARBA" id="ARBA00023237"/>
    </source>
</evidence>
<dbReference type="InterPro" id="IPR049712">
    <property type="entry name" value="Poly_export"/>
</dbReference>
<dbReference type="GO" id="GO:0015159">
    <property type="term" value="F:polysaccharide transmembrane transporter activity"/>
    <property type="evidence" value="ECO:0007669"/>
    <property type="project" value="InterPro"/>
</dbReference>
<keyword evidence="9" id="KW-0406">Ion transport</keyword>
<evidence type="ECO:0000256" key="12">
    <source>
        <dbReference type="ARBA" id="ARBA00023139"/>
    </source>
</evidence>
<evidence type="ECO:0000256" key="14">
    <source>
        <dbReference type="ARBA" id="ARBA00023288"/>
    </source>
</evidence>
<evidence type="ECO:0000313" key="18">
    <source>
        <dbReference type="Proteomes" id="UP000030021"/>
    </source>
</evidence>
<reference evidence="17 18" key="1">
    <citation type="submission" date="2013-01" db="EMBL/GenBank/DDBJ databases">
        <authorList>
            <person name="Fiebig A."/>
            <person name="Goeker M."/>
            <person name="Klenk H.-P.P."/>
        </authorList>
    </citation>
    <scope>NUCLEOTIDE SEQUENCE [LARGE SCALE GENOMIC DNA]</scope>
    <source>
        <strain evidence="17 18">DSM 17069</strain>
    </source>
</reference>
<evidence type="ECO:0000256" key="2">
    <source>
        <dbReference type="ARBA" id="ARBA00009450"/>
    </source>
</evidence>
<dbReference type="STRING" id="215743.ROSMUCSMR3_00713"/>
<keyword evidence="7" id="KW-0732">Signal</keyword>
<dbReference type="PATRIC" id="fig|1288298.3.peg.3396"/>
<name>A0A0A0HJG3_9RHOB</name>